<dbReference type="SUPFAM" id="SSF160369">
    <property type="entry name" value="Ribosomal protein L10-like"/>
    <property type="match status" value="1"/>
</dbReference>
<name>A0A1J5TAP5_9ARCH</name>
<comment type="subunit">
    <text evidence="6">Part of the 50S ribosomal subunit. Forms part of the ribosomal stalk which helps the ribosome interact with GTP-bound translation factors. Forms a heptameric L10(L12)2(L12)2(L12)2 complex, where L10 forms an elongated spine to which the L12 dimers bind in a sequential fashion.</text>
</comment>
<dbReference type="Pfam" id="PF00466">
    <property type="entry name" value="Ribosomal_L10"/>
    <property type="match status" value="1"/>
</dbReference>
<evidence type="ECO:0000256" key="5">
    <source>
        <dbReference type="ARBA" id="ARBA00023274"/>
    </source>
</evidence>
<dbReference type="InterPro" id="IPR040637">
    <property type="entry name" value="Ribosomal_uL10-like_insert"/>
</dbReference>
<evidence type="ECO:0000256" key="1">
    <source>
        <dbReference type="ARBA" id="ARBA00008889"/>
    </source>
</evidence>
<comment type="similarity">
    <text evidence="1 6">Belongs to the universal ribosomal protein uL10 family.</text>
</comment>
<keyword evidence="5 6" id="KW-0687">Ribonucleoprotein</keyword>
<evidence type="ECO:0000256" key="7">
    <source>
        <dbReference type="SAM" id="MobiDB-lite"/>
    </source>
</evidence>
<dbReference type="PANTHER" id="PTHR45699">
    <property type="entry name" value="60S ACIDIC RIBOSOMAL PROTEIN P0"/>
    <property type="match status" value="1"/>
</dbReference>
<dbReference type="STRING" id="1888995.BD935_01850"/>
<protein>
    <recommendedName>
        <fullName evidence="6">Large ribosomal subunit protein uL10</fullName>
    </recommendedName>
    <alternativeName>
        <fullName evidence="6">Acidic ribosomal protein P0 homolog</fullName>
    </alternativeName>
</protein>
<dbReference type="Gene3D" id="3.30.70.1730">
    <property type="match status" value="1"/>
</dbReference>
<dbReference type="Pfam" id="PF17777">
    <property type="entry name" value="RL10P_insert"/>
    <property type="match status" value="1"/>
</dbReference>
<comment type="caution">
    <text evidence="9">The sequence shown here is derived from an EMBL/GenBank/DDBJ whole genome shotgun (WGS) entry which is preliminary data.</text>
</comment>
<evidence type="ECO:0000256" key="6">
    <source>
        <dbReference type="HAMAP-Rule" id="MF_00280"/>
    </source>
</evidence>
<evidence type="ECO:0000256" key="3">
    <source>
        <dbReference type="ARBA" id="ARBA00022884"/>
    </source>
</evidence>
<dbReference type="AlphaFoldDB" id="A0A1J5TAP5"/>
<dbReference type="EMBL" id="MIZA01000021">
    <property type="protein sequence ID" value="OIR17929.1"/>
    <property type="molecule type" value="Genomic_DNA"/>
</dbReference>
<dbReference type="GO" id="GO:0003735">
    <property type="term" value="F:structural constituent of ribosome"/>
    <property type="evidence" value="ECO:0007669"/>
    <property type="project" value="TreeGrafter"/>
</dbReference>
<reference evidence="9 10" key="1">
    <citation type="submission" date="2016-08" db="EMBL/GenBank/DDBJ databases">
        <title>New Insights into Marine Group III Euryarchaeota, from dark to light.</title>
        <authorList>
            <person name="Haro-Moreno J.M."/>
            <person name="Rodriguez-Valera F."/>
            <person name="Lopez-Garcia P."/>
            <person name="Moreira D."/>
            <person name="Martin-Cuadrado A.B."/>
        </authorList>
    </citation>
    <scope>NUCLEOTIDE SEQUENCE [LARGE SCALE GENOMIC DNA]</scope>
    <source>
        <strain evidence="9">CG-Epi1</strain>
    </source>
</reference>
<dbReference type="HAMAP" id="MF_00280">
    <property type="entry name" value="Ribosomal_uL10_arch"/>
    <property type="match status" value="1"/>
</dbReference>
<comment type="function">
    <text evidence="6">Forms part of the ribosomal stalk, playing a central role in the interaction of the ribosome with GTP-bound translation factors.</text>
</comment>
<feature type="compositionally biased region" description="Low complexity" evidence="7">
    <location>
        <begin position="299"/>
        <end position="309"/>
    </location>
</feature>
<dbReference type="InterPro" id="IPR022909">
    <property type="entry name" value="Ribosomal_uL10_arc"/>
</dbReference>
<feature type="domain" description="Large ribosomal subunit protein uL10-like insertion" evidence="8">
    <location>
        <begin position="113"/>
        <end position="183"/>
    </location>
</feature>
<keyword evidence="2 6" id="KW-0699">rRNA-binding</keyword>
<dbReference type="GO" id="GO:0000027">
    <property type="term" value="P:ribosomal large subunit assembly"/>
    <property type="evidence" value="ECO:0007669"/>
    <property type="project" value="TreeGrafter"/>
</dbReference>
<feature type="compositionally biased region" description="Acidic residues" evidence="7">
    <location>
        <begin position="317"/>
        <end position="333"/>
    </location>
</feature>
<sequence>MVKAYVADWKKDEVSQLQDFVKSADVVGLVDVSGIGAKQMLDMRASLRDLGVKLRMSRNRLLKRALETSSKDKKGVEQVIEALEPKQLALFSSTANPFKVFQMLLESQTQAPAKGGEIASYDIIIEKGPTAFPAGPIVGDFQNAGFPAAIEKGKIVIRKKHTAVAKGDVISEEVASALAKLEIYPITVGMQLLGAFDGETFYLSDVLNIDLEAFRGNVQSATAQAFNLAFNTKYFTGSVMPSLLSKAHNDALAVAMSTSYPTDSTIKSLLAKAHSAMLGVASKSGDGADDELKEMLGNAATAAAAAPAPVEESKSSDDEEDDEEEEEASEEDTAAGLGALFG</sequence>
<dbReference type="GO" id="GO:0002181">
    <property type="term" value="P:cytoplasmic translation"/>
    <property type="evidence" value="ECO:0007669"/>
    <property type="project" value="TreeGrafter"/>
</dbReference>
<evidence type="ECO:0000256" key="4">
    <source>
        <dbReference type="ARBA" id="ARBA00022980"/>
    </source>
</evidence>
<dbReference type="PANTHER" id="PTHR45699:SF3">
    <property type="entry name" value="LARGE RIBOSOMAL SUBUNIT PROTEIN UL10"/>
    <property type="match status" value="1"/>
</dbReference>
<organism evidence="9 10">
    <name type="scientific">Marine Group III euryarchaeote CG-Epi1</name>
    <dbReference type="NCBI Taxonomy" id="1888995"/>
    <lineage>
        <taxon>Archaea</taxon>
        <taxon>Methanobacteriati</taxon>
        <taxon>Thermoplasmatota</taxon>
        <taxon>Thermoplasmata</taxon>
        <taxon>Candidatus Thermoprofundales</taxon>
    </lineage>
</organism>
<accession>A0A1J5TAP5</accession>
<proteinExistence type="inferred from homology"/>
<dbReference type="InterPro" id="IPR043164">
    <property type="entry name" value="Ribosomal_uL10-like_insert_sf"/>
</dbReference>
<dbReference type="NCBIfam" id="NF003098">
    <property type="entry name" value="PRK04019.1-5"/>
    <property type="match status" value="1"/>
</dbReference>
<dbReference type="GO" id="GO:0070180">
    <property type="term" value="F:large ribosomal subunit rRNA binding"/>
    <property type="evidence" value="ECO:0007669"/>
    <property type="project" value="UniProtKB-UniRule"/>
</dbReference>
<dbReference type="GO" id="GO:0022625">
    <property type="term" value="C:cytosolic large ribosomal subunit"/>
    <property type="evidence" value="ECO:0007669"/>
    <property type="project" value="TreeGrafter"/>
</dbReference>
<dbReference type="Gene3D" id="3.90.105.20">
    <property type="match status" value="1"/>
</dbReference>
<evidence type="ECO:0000259" key="8">
    <source>
        <dbReference type="Pfam" id="PF17777"/>
    </source>
</evidence>
<dbReference type="InterPro" id="IPR043141">
    <property type="entry name" value="Ribosomal_uL10-like_sf"/>
</dbReference>
<evidence type="ECO:0000256" key="2">
    <source>
        <dbReference type="ARBA" id="ARBA00022730"/>
    </source>
</evidence>
<evidence type="ECO:0000313" key="9">
    <source>
        <dbReference type="EMBL" id="OIR17929.1"/>
    </source>
</evidence>
<gene>
    <name evidence="6" type="primary">rpl10</name>
    <name evidence="6" type="synonym">rplP0</name>
    <name evidence="9" type="ORF">BD935_01850</name>
</gene>
<dbReference type="InterPro" id="IPR050323">
    <property type="entry name" value="Ribosomal_protein_uL10"/>
</dbReference>
<feature type="region of interest" description="Disordered" evidence="7">
    <location>
        <begin position="297"/>
        <end position="342"/>
    </location>
</feature>
<dbReference type="InterPro" id="IPR001790">
    <property type="entry name" value="Ribosomal_uL10"/>
</dbReference>
<keyword evidence="4 6" id="KW-0689">Ribosomal protein</keyword>
<keyword evidence="3 6" id="KW-0694">RNA-binding</keyword>
<dbReference type="Gene3D" id="6.10.140.760">
    <property type="match status" value="1"/>
</dbReference>
<dbReference type="Proteomes" id="UP000183080">
    <property type="component" value="Unassembled WGS sequence"/>
</dbReference>
<evidence type="ECO:0000313" key="10">
    <source>
        <dbReference type="Proteomes" id="UP000183080"/>
    </source>
</evidence>